<feature type="region of interest" description="Disordered" evidence="1">
    <location>
        <begin position="16"/>
        <end position="307"/>
    </location>
</feature>
<evidence type="ECO:0000313" key="2">
    <source>
        <dbReference type="EMBL" id="KAB7503302.1"/>
    </source>
</evidence>
<comment type="caution">
    <text evidence="2">The sequence shown here is derived from an EMBL/GenBank/DDBJ whole genome shotgun (WGS) entry which is preliminary data.</text>
</comment>
<dbReference type="EMBL" id="SEYY01005444">
    <property type="protein sequence ID" value="KAB7503302.1"/>
    <property type="molecule type" value="Genomic_DNA"/>
</dbReference>
<organism evidence="2 3">
    <name type="scientific">Armadillidium nasatum</name>
    <dbReference type="NCBI Taxonomy" id="96803"/>
    <lineage>
        <taxon>Eukaryota</taxon>
        <taxon>Metazoa</taxon>
        <taxon>Ecdysozoa</taxon>
        <taxon>Arthropoda</taxon>
        <taxon>Crustacea</taxon>
        <taxon>Multicrustacea</taxon>
        <taxon>Malacostraca</taxon>
        <taxon>Eumalacostraca</taxon>
        <taxon>Peracarida</taxon>
        <taxon>Isopoda</taxon>
        <taxon>Oniscidea</taxon>
        <taxon>Crinocheta</taxon>
        <taxon>Armadillidiidae</taxon>
        <taxon>Armadillidium</taxon>
    </lineage>
</organism>
<evidence type="ECO:0000256" key="1">
    <source>
        <dbReference type="SAM" id="MobiDB-lite"/>
    </source>
</evidence>
<proteinExistence type="predicted"/>
<dbReference type="PANTHER" id="PTHR41142">
    <property type="entry name" value="SI:DKEY-16J16.4"/>
    <property type="match status" value="1"/>
</dbReference>
<dbReference type="AlphaFoldDB" id="A0A5N5T9Z7"/>
<sequence>TKSVDVAALQAEYATVGAGGRWRVASEDRDSGTESDDELASDETEIASEMSSEVSSGCSVRSRPTSQTSTDTLTCEDLPMGEDSQDMPPPTSSHSHYHRRITRQSQHQYLLRAPSGSCNTRTNATIPREPSPVSESFGVSDYDASDPVEHHSSEEELETLTGSWGRESGPSEKRKWSQVARLSLTDSGSSDDEVCVLTTGTRPPVEFRTSPPLEAHKPLRSISPPSKMLTLSSSSSQRHLPQLSMVSSSHSSTTTATSTREENIIPQGAEGGTVISPLMNGSRSDIGVRATSPRKRHRHTPRPYRPHLDFEKMQQMKNRAVTQWRNGGELSLSN</sequence>
<feature type="non-terminal residue" evidence="2">
    <location>
        <position position="334"/>
    </location>
</feature>
<feature type="compositionally biased region" description="Polar residues" evidence="1">
    <location>
        <begin position="116"/>
        <end position="125"/>
    </location>
</feature>
<name>A0A5N5T9Z7_9CRUS</name>
<accession>A0A5N5T9Z7</accession>
<gene>
    <name evidence="2" type="ORF">Anas_12814</name>
</gene>
<keyword evidence="3" id="KW-1185">Reference proteome</keyword>
<feature type="compositionally biased region" description="Basic residues" evidence="1">
    <location>
        <begin position="292"/>
        <end position="305"/>
    </location>
</feature>
<reference evidence="2 3" key="1">
    <citation type="journal article" date="2019" name="PLoS Biol.">
        <title>Sex chromosomes control vertical transmission of feminizing Wolbachia symbionts in an isopod.</title>
        <authorList>
            <person name="Becking T."/>
            <person name="Chebbi M.A."/>
            <person name="Giraud I."/>
            <person name="Moumen B."/>
            <person name="Laverre T."/>
            <person name="Caubet Y."/>
            <person name="Peccoud J."/>
            <person name="Gilbert C."/>
            <person name="Cordaux R."/>
        </authorList>
    </citation>
    <scope>NUCLEOTIDE SEQUENCE [LARGE SCALE GENOMIC DNA]</scope>
    <source>
        <strain evidence="2">ANa2</strain>
        <tissue evidence="2">Whole body excluding digestive tract and cuticle</tissue>
    </source>
</reference>
<feature type="compositionally biased region" description="Acidic residues" evidence="1">
    <location>
        <begin position="33"/>
        <end position="46"/>
    </location>
</feature>
<dbReference type="Proteomes" id="UP000326759">
    <property type="component" value="Unassembled WGS sequence"/>
</dbReference>
<dbReference type="PANTHER" id="PTHR41142:SF1">
    <property type="entry name" value="SI:DKEY-16J16.4"/>
    <property type="match status" value="1"/>
</dbReference>
<feature type="compositionally biased region" description="Polar residues" evidence="1">
    <location>
        <begin position="64"/>
        <end position="73"/>
    </location>
</feature>
<feature type="compositionally biased region" description="Low complexity" evidence="1">
    <location>
        <begin position="223"/>
        <end position="258"/>
    </location>
</feature>
<protein>
    <submittedName>
        <fullName evidence="2">Uncharacterized protein</fullName>
    </submittedName>
</protein>
<evidence type="ECO:0000313" key="3">
    <source>
        <dbReference type="Proteomes" id="UP000326759"/>
    </source>
</evidence>
<feature type="compositionally biased region" description="Low complexity" evidence="1">
    <location>
        <begin position="48"/>
        <end position="63"/>
    </location>
</feature>
<feature type="non-terminal residue" evidence="2">
    <location>
        <position position="1"/>
    </location>
</feature>
<dbReference type="OrthoDB" id="6435011at2759"/>